<evidence type="ECO:0000256" key="1">
    <source>
        <dbReference type="ARBA" id="ARBA00004141"/>
    </source>
</evidence>
<keyword evidence="3" id="KW-0808">Transferase</keyword>
<evidence type="ECO:0008006" key="16">
    <source>
        <dbReference type="Google" id="ProtNLM"/>
    </source>
</evidence>
<evidence type="ECO:0000256" key="9">
    <source>
        <dbReference type="ARBA" id="ARBA00023012"/>
    </source>
</evidence>
<keyword evidence="6" id="KW-0418">Kinase</keyword>
<evidence type="ECO:0000256" key="7">
    <source>
        <dbReference type="ARBA" id="ARBA00022840"/>
    </source>
</evidence>
<feature type="transmembrane region" description="Helical" evidence="11">
    <location>
        <begin position="77"/>
        <end position="92"/>
    </location>
</feature>
<dbReference type="Pfam" id="PF13493">
    <property type="entry name" value="DUF4118"/>
    <property type="match status" value="1"/>
</dbReference>
<evidence type="ECO:0000256" key="8">
    <source>
        <dbReference type="ARBA" id="ARBA00022989"/>
    </source>
</evidence>
<evidence type="ECO:0000256" key="11">
    <source>
        <dbReference type="SAM" id="Phobius"/>
    </source>
</evidence>
<comment type="subcellular location">
    <subcellularLocation>
        <location evidence="1">Membrane</location>
        <topology evidence="1">Multi-pass membrane protein</topology>
    </subcellularLocation>
</comment>
<keyword evidence="2" id="KW-0597">Phosphoprotein</keyword>
<sequence>METPSALLTASPSRVSAILTRLRGIPGARYWAAAGLVLISLWVRLLLSPYLASGYGYTCFYPGVILSAYWLGGRPGLMAAGLSTVIVYNFMGPKPFSFPTDGRAMVALGFFLVSSLLLIHVLSTIRARLNTLTTKHAQVEALAMGQAELFRDHAQRTTDHLQLISAILQLRAREEADPFVSRVLTNAASRTLVISRTHREFTGGVDRRIPFEAFARKLVEAAAARGGVPSDRVSIAGGARDIPLEQATSLGLVLLEYLNTLKAQRTAVSLAVTLDEDGRDRFLNLAVTEGEGPAPDDIPLFEAITEQLGGRLLITRGAPGGGVRITFPAEVQPAESWNPVAVSVH</sequence>
<dbReference type="Pfam" id="PF07568">
    <property type="entry name" value="HisKA_2"/>
    <property type="match status" value="1"/>
</dbReference>
<reference evidence="15" key="1">
    <citation type="journal article" date="2019" name="Int. J. Syst. Evol. Microbiol.">
        <title>The Global Catalogue of Microorganisms (GCM) 10K type strain sequencing project: providing services to taxonomists for standard genome sequencing and annotation.</title>
        <authorList>
            <consortium name="The Broad Institute Genomics Platform"/>
            <consortium name="The Broad Institute Genome Sequencing Center for Infectious Disease"/>
            <person name="Wu L."/>
            <person name="Ma J."/>
        </authorList>
    </citation>
    <scope>NUCLEOTIDE SEQUENCE [LARGE SCALE GENOMIC DNA]</scope>
    <source>
        <strain evidence="15">NBRC 110107</strain>
    </source>
</reference>
<gene>
    <name evidence="14" type="ORF">GCM10007859_02760</name>
</gene>
<comment type="caution">
    <text evidence="14">The sequence shown here is derived from an EMBL/GenBank/DDBJ whole genome shotgun (WGS) entry which is preliminary data.</text>
</comment>
<keyword evidence="7" id="KW-0067">ATP-binding</keyword>
<keyword evidence="5" id="KW-0547">Nucleotide-binding</keyword>
<dbReference type="RefSeq" id="WP_284220337.1">
    <property type="nucleotide sequence ID" value="NZ_BSOY01000003.1"/>
</dbReference>
<dbReference type="Proteomes" id="UP001156921">
    <property type="component" value="Unassembled WGS sequence"/>
</dbReference>
<evidence type="ECO:0000256" key="6">
    <source>
        <dbReference type="ARBA" id="ARBA00022777"/>
    </source>
</evidence>
<evidence type="ECO:0000259" key="13">
    <source>
        <dbReference type="Pfam" id="PF13493"/>
    </source>
</evidence>
<feature type="transmembrane region" description="Helical" evidence="11">
    <location>
        <begin position="104"/>
        <end position="122"/>
    </location>
</feature>
<evidence type="ECO:0000256" key="4">
    <source>
        <dbReference type="ARBA" id="ARBA00022692"/>
    </source>
</evidence>
<dbReference type="InterPro" id="IPR011495">
    <property type="entry name" value="Sig_transdc_His_kin_sub2_dim/P"/>
</dbReference>
<feature type="domain" description="Sensor protein KdpD transmembrane" evidence="13">
    <location>
        <begin position="30"/>
        <end position="130"/>
    </location>
</feature>
<keyword evidence="4 11" id="KW-0812">Transmembrane</keyword>
<keyword evidence="15" id="KW-1185">Reference proteome</keyword>
<dbReference type="InterPro" id="IPR038318">
    <property type="entry name" value="KdpD_sf"/>
</dbReference>
<evidence type="ECO:0000259" key="12">
    <source>
        <dbReference type="Pfam" id="PF07568"/>
    </source>
</evidence>
<evidence type="ECO:0000256" key="3">
    <source>
        <dbReference type="ARBA" id="ARBA00022679"/>
    </source>
</evidence>
<accession>A0ABQ6BGJ2</accession>
<feature type="domain" description="Signal transduction histidine kinase subgroup 2 dimerisation and phosphoacceptor" evidence="12">
    <location>
        <begin position="160"/>
        <end position="221"/>
    </location>
</feature>
<dbReference type="InterPro" id="IPR025201">
    <property type="entry name" value="KdpD_TM"/>
</dbReference>
<keyword evidence="9" id="KW-0902">Two-component regulatory system</keyword>
<dbReference type="EMBL" id="BSOY01000003">
    <property type="protein sequence ID" value="GLS00272.1"/>
    <property type="molecule type" value="Genomic_DNA"/>
</dbReference>
<proteinExistence type="predicted"/>
<keyword evidence="8 11" id="KW-1133">Transmembrane helix</keyword>
<organism evidence="14 15">
    <name type="scientific">Brevundimonas denitrificans</name>
    <dbReference type="NCBI Taxonomy" id="1443434"/>
    <lineage>
        <taxon>Bacteria</taxon>
        <taxon>Pseudomonadati</taxon>
        <taxon>Pseudomonadota</taxon>
        <taxon>Alphaproteobacteria</taxon>
        <taxon>Caulobacterales</taxon>
        <taxon>Caulobacteraceae</taxon>
        <taxon>Brevundimonas</taxon>
    </lineage>
</organism>
<name>A0ABQ6BGJ2_9CAUL</name>
<keyword evidence="10 11" id="KW-0472">Membrane</keyword>
<evidence type="ECO:0000313" key="15">
    <source>
        <dbReference type="Proteomes" id="UP001156921"/>
    </source>
</evidence>
<evidence type="ECO:0000313" key="14">
    <source>
        <dbReference type="EMBL" id="GLS00272.1"/>
    </source>
</evidence>
<evidence type="ECO:0000256" key="10">
    <source>
        <dbReference type="ARBA" id="ARBA00023136"/>
    </source>
</evidence>
<feature type="transmembrane region" description="Helical" evidence="11">
    <location>
        <begin position="27"/>
        <end position="47"/>
    </location>
</feature>
<protein>
    <recommendedName>
        <fullName evidence="16">Histidine kinase</fullName>
    </recommendedName>
</protein>
<evidence type="ECO:0000256" key="2">
    <source>
        <dbReference type="ARBA" id="ARBA00022553"/>
    </source>
</evidence>
<dbReference type="Gene3D" id="1.20.120.620">
    <property type="entry name" value="Backbone structure of the membrane domain of e. Coli histidine kinase receptor kdpd"/>
    <property type="match status" value="1"/>
</dbReference>
<evidence type="ECO:0000256" key="5">
    <source>
        <dbReference type="ARBA" id="ARBA00022741"/>
    </source>
</evidence>